<dbReference type="Proteomes" id="UP001501470">
    <property type="component" value="Unassembled WGS sequence"/>
</dbReference>
<dbReference type="EMBL" id="BAAAQD010000001">
    <property type="protein sequence ID" value="GAA1499601.1"/>
    <property type="molecule type" value="Genomic_DNA"/>
</dbReference>
<proteinExistence type="predicted"/>
<sequence>MLPAERDVVLLSVAAAVVAAPFVWFVGSVAGVATVTALRELRVERQVRRIRRERAGSPWESPSPGRA</sequence>
<protein>
    <submittedName>
        <fullName evidence="1">Uncharacterized protein</fullName>
    </submittedName>
</protein>
<name>A0ABN1ZI55_9ACTN</name>
<keyword evidence="2" id="KW-1185">Reference proteome</keyword>
<evidence type="ECO:0000313" key="1">
    <source>
        <dbReference type="EMBL" id="GAA1499601.1"/>
    </source>
</evidence>
<organism evidence="1 2">
    <name type="scientific">Dactylosporangium maewongense</name>
    <dbReference type="NCBI Taxonomy" id="634393"/>
    <lineage>
        <taxon>Bacteria</taxon>
        <taxon>Bacillati</taxon>
        <taxon>Actinomycetota</taxon>
        <taxon>Actinomycetes</taxon>
        <taxon>Micromonosporales</taxon>
        <taxon>Micromonosporaceae</taxon>
        <taxon>Dactylosporangium</taxon>
    </lineage>
</organism>
<reference evidence="1 2" key="1">
    <citation type="journal article" date="2019" name="Int. J. Syst. Evol. Microbiol.">
        <title>The Global Catalogue of Microorganisms (GCM) 10K type strain sequencing project: providing services to taxonomists for standard genome sequencing and annotation.</title>
        <authorList>
            <consortium name="The Broad Institute Genomics Platform"/>
            <consortium name="The Broad Institute Genome Sequencing Center for Infectious Disease"/>
            <person name="Wu L."/>
            <person name="Ma J."/>
        </authorList>
    </citation>
    <scope>NUCLEOTIDE SEQUENCE [LARGE SCALE GENOMIC DNA]</scope>
    <source>
        <strain evidence="1 2">JCM 15933</strain>
    </source>
</reference>
<evidence type="ECO:0000313" key="2">
    <source>
        <dbReference type="Proteomes" id="UP001501470"/>
    </source>
</evidence>
<gene>
    <name evidence="1" type="ORF">GCM10009827_002270</name>
</gene>
<accession>A0ABN1ZI55</accession>
<comment type="caution">
    <text evidence="1">The sequence shown here is derived from an EMBL/GenBank/DDBJ whole genome shotgun (WGS) entry which is preliminary data.</text>
</comment>